<proteinExistence type="predicted"/>
<dbReference type="Pfam" id="PF13377">
    <property type="entry name" value="Peripla_BP_3"/>
    <property type="match status" value="1"/>
</dbReference>
<dbReference type="CDD" id="cd19974">
    <property type="entry name" value="PBP1_LacI-like"/>
    <property type="match status" value="1"/>
</dbReference>
<dbReference type="PANTHER" id="PTHR30146">
    <property type="entry name" value="LACI-RELATED TRANSCRIPTIONAL REPRESSOR"/>
    <property type="match status" value="1"/>
</dbReference>
<evidence type="ECO:0000256" key="3">
    <source>
        <dbReference type="ARBA" id="ARBA00023125"/>
    </source>
</evidence>
<evidence type="ECO:0000256" key="4">
    <source>
        <dbReference type="ARBA" id="ARBA00023163"/>
    </source>
</evidence>
<evidence type="ECO:0000313" key="7">
    <source>
        <dbReference type="Proteomes" id="UP001597262"/>
    </source>
</evidence>
<dbReference type="InterPro" id="IPR046335">
    <property type="entry name" value="LacI/GalR-like_sensor"/>
</dbReference>
<dbReference type="SUPFAM" id="SSF53822">
    <property type="entry name" value="Periplasmic binding protein-like I"/>
    <property type="match status" value="1"/>
</dbReference>
<dbReference type="Gene3D" id="1.10.260.40">
    <property type="entry name" value="lambda repressor-like DNA-binding domains"/>
    <property type="match status" value="1"/>
</dbReference>
<keyword evidence="4" id="KW-0804">Transcription</keyword>
<evidence type="ECO:0000256" key="2">
    <source>
        <dbReference type="ARBA" id="ARBA00023015"/>
    </source>
</evidence>
<dbReference type="SMART" id="SM00354">
    <property type="entry name" value="HTH_LACI"/>
    <property type="match status" value="1"/>
</dbReference>
<dbReference type="RefSeq" id="WP_379321532.1">
    <property type="nucleotide sequence ID" value="NZ_JBHTLM010000025.1"/>
</dbReference>
<organism evidence="6 7">
    <name type="scientific">Paenibacillus puldeungensis</name>
    <dbReference type="NCBI Taxonomy" id="696536"/>
    <lineage>
        <taxon>Bacteria</taxon>
        <taxon>Bacillati</taxon>
        <taxon>Bacillota</taxon>
        <taxon>Bacilli</taxon>
        <taxon>Bacillales</taxon>
        <taxon>Paenibacillaceae</taxon>
        <taxon>Paenibacillus</taxon>
    </lineage>
</organism>
<accession>A0ABW3S2T4</accession>
<dbReference type="Gene3D" id="3.40.50.2300">
    <property type="match status" value="2"/>
</dbReference>
<sequence length="337" mass="38443">MSKKVVMQDIADRLNISKNSVSQALAGKDGVSEETRRKIIETAEEMGYRYPKKESDDDQKQVKTIGLIASEFAFSMKNFFGEIYLSIEREAQRHGIKLLIQSVTPEMRDRLSLPSFIEDNQVDGILILSHVSTPYIEKVLAQDIPTVLIDHHHPLLQTDAVLTNNRFGAYTAVKHLLDLNHRDIAVIGHVDMSPSYQERWEGYLLALREHGLEAREDRMFIRVSEDEASIDMIIRGIAEQPTAWFCLNDGYGFYVCSSLRNLGIQIPDKVSVCGFDNTHFSQMSVPKITTMDIDLPLFAHKAFAQLLWRIGHPDEVYEEILLPTHLLQRESTAKCKR</sequence>
<reference evidence="7" key="1">
    <citation type="journal article" date="2019" name="Int. J. Syst. Evol. Microbiol.">
        <title>The Global Catalogue of Microorganisms (GCM) 10K type strain sequencing project: providing services to taxonomists for standard genome sequencing and annotation.</title>
        <authorList>
            <consortium name="The Broad Institute Genomics Platform"/>
            <consortium name="The Broad Institute Genome Sequencing Center for Infectious Disease"/>
            <person name="Wu L."/>
            <person name="Ma J."/>
        </authorList>
    </citation>
    <scope>NUCLEOTIDE SEQUENCE [LARGE SCALE GENOMIC DNA]</scope>
    <source>
        <strain evidence="7">CCUG 59189</strain>
    </source>
</reference>
<evidence type="ECO:0000256" key="1">
    <source>
        <dbReference type="ARBA" id="ARBA00022491"/>
    </source>
</evidence>
<evidence type="ECO:0000313" key="6">
    <source>
        <dbReference type="EMBL" id="MFD1179104.1"/>
    </source>
</evidence>
<dbReference type="GO" id="GO:0003677">
    <property type="term" value="F:DNA binding"/>
    <property type="evidence" value="ECO:0007669"/>
    <property type="project" value="UniProtKB-KW"/>
</dbReference>
<dbReference type="CDD" id="cd01392">
    <property type="entry name" value="HTH_LacI"/>
    <property type="match status" value="1"/>
</dbReference>
<name>A0ABW3S2T4_9BACL</name>
<keyword evidence="1" id="KW-0678">Repressor</keyword>
<evidence type="ECO:0000259" key="5">
    <source>
        <dbReference type="PROSITE" id="PS50932"/>
    </source>
</evidence>
<keyword evidence="2" id="KW-0805">Transcription regulation</keyword>
<dbReference type="EMBL" id="JBHTLM010000025">
    <property type="protein sequence ID" value="MFD1179104.1"/>
    <property type="molecule type" value="Genomic_DNA"/>
</dbReference>
<keyword evidence="7" id="KW-1185">Reference proteome</keyword>
<dbReference type="Pfam" id="PF00356">
    <property type="entry name" value="LacI"/>
    <property type="match status" value="1"/>
</dbReference>
<protein>
    <submittedName>
        <fullName evidence="6">LacI family DNA-binding transcriptional regulator</fullName>
    </submittedName>
</protein>
<dbReference type="PROSITE" id="PS50932">
    <property type="entry name" value="HTH_LACI_2"/>
    <property type="match status" value="1"/>
</dbReference>
<feature type="domain" description="HTH lacI-type" evidence="5">
    <location>
        <begin position="5"/>
        <end position="49"/>
    </location>
</feature>
<dbReference type="InterPro" id="IPR028082">
    <property type="entry name" value="Peripla_BP_I"/>
</dbReference>
<dbReference type="InterPro" id="IPR000843">
    <property type="entry name" value="HTH_LacI"/>
</dbReference>
<comment type="caution">
    <text evidence="6">The sequence shown here is derived from an EMBL/GenBank/DDBJ whole genome shotgun (WGS) entry which is preliminary data.</text>
</comment>
<dbReference type="PANTHER" id="PTHR30146:SF148">
    <property type="entry name" value="HTH-TYPE TRANSCRIPTIONAL REPRESSOR PURR-RELATED"/>
    <property type="match status" value="1"/>
</dbReference>
<dbReference type="SUPFAM" id="SSF47413">
    <property type="entry name" value="lambda repressor-like DNA-binding domains"/>
    <property type="match status" value="1"/>
</dbReference>
<gene>
    <name evidence="6" type="ORF">ACFQ3W_22760</name>
</gene>
<dbReference type="Proteomes" id="UP001597262">
    <property type="component" value="Unassembled WGS sequence"/>
</dbReference>
<keyword evidence="3 6" id="KW-0238">DNA-binding</keyword>
<dbReference type="InterPro" id="IPR010982">
    <property type="entry name" value="Lambda_DNA-bd_dom_sf"/>
</dbReference>